<comment type="caution">
    <text evidence="6">The sequence shown here is derived from an EMBL/GenBank/DDBJ whole genome shotgun (WGS) entry which is preliminary data.</text>
</comment>
<dbReference type="Proteomes" id="UP000580517">
    <property type="component" value="Unassembled WGS sequence"/>
</dbReference>
<keyword evidence="3" id="KW-0815">Transposition</keyword>
<reference evidence="6 7" key="1">
    <citation type="submission" date="2020-07" db="EMBL/GenBank/DDBJ databases">
        <title>Taxonomic revisions and descriptions of new bacterial species based on genomic comparisons in the high-G+C-content subgroup of the family Alcaligenaceae.</title>
        <authorList>
            <person name="Szabo A."/>
            <person name="Felfoldi T."/>
        </authorList>
    </citation>
    <scope>NUCLEOTIDE SEQUENCE [LARGE SCALE GENOMIC DNA]</scope>
    <source>
        <strain evidence="6 7">DSM 25264</strain>
    </source>
</reference>
<dbReference type="GO" id="GO:0003677">
    <property type="term" value="F:DNA binding"/>
    <property type="evidence" value="ECO:0007669"/>
    <property type="project" value="UniProtKB-KW"/>
</dbReference>
<dbReference type="GO" id="GO:0006313">
    <property type="term" value="P:DNA transposition"/>
    <property type="evidence" value="ECO:0007669"/>
    <property type="project" value="InterPro"/>
</dbReference>
<dbReference type="InterPro" id="IPR001207">
    <property type="entry name" value="Transposase_mutator"/>
</dbReference>
<dbReference type="GO" id="GO:0004803">
    <property type="term" value="F:transposase activity"/>
    <property type="evidence" value="ECO:0007669"/>
    <property type="project" value="InterPro"/>
</dbReference>
<dbReference type="Pfam" id="PF00872">
    <property type="entry name" value="Transposase_mut"/>
    <property type="match status" value="1"/>
</dbReference>
<dbReference type="EMBL" id="JACCEW010000001">
    <property type="protein sequence ID" value="NYT35810.1"/>
    <property type="molecule type" value="Genomic_DNA"/>
</dbReference>
<keyword evidence="7" id="KW-1185">Reference proteome</keyword>
<evidence type="ECO:0000256" key="3">
    <source>
        <dbReference type="ARBA" id="ARBA00022578"/>
    </source>
</evidence>
<name>A0A853FA56_9BURK</name>
<organism evidence="6 7">
    <name type="scientific">Allopusillimonas soli</name>
    <dbReference type="NCBI Taxonomy" id="659016"/>
    <lineage>
        <taxon>Bacteria</taxon>
        <taxon>Pseudomonadati</taxon>
        <taxon>Pseudomonadota</taxon>
        <taxon>Betaproteobacteria</taxon>
        <taxon>Burkholderiales</taxon>
        <taxon>Alcaligenaceae</taxon>
        <taxon>Allopusillimonas</taxon>
    </lineage>
</organism>
<evidence type="ECO:0000256" key="1">
    <source>
        <dbReference type="ARBA" id="ARBA00002190"/>
    </source>
</evidence>
<comment type="function">
    <text evidence="1">Required for the transposition of the insertion element.</text>
</comment>
<keyword evidence="4" id="KW-0238">DNA-binding</keyword>
<dbReference type="AlphaFoldDB" id="A0A853FA56"/>
<evidence type="ECO:0000256" key="5">
    <source>
        <dbReference type="ARBA" id="ARBA00023172"/>
    </source>
</evidence>
<gene>
    <name evidence="6" type="ORF">H0A68_02925</name>
</gene>
<evidence type="ECO:0000256" key="4">
    <source>
        <dbReference type="ARBA" id="ARBA00023125"/>
    </source>
</evidence>
<keyword evidence="5" id="KW-0233">DNA recombination</keyword>
<evidence type="ECO:0000313" key="7">
    <source>
        <dbReference type="Proteomes" id="UP000580517"/>
    </source>
</evidence>
<evidence type="ECO:0000313" key="6">
    <source>
        <dbReference type="EMBL" id="NYT35810.1"/>
    </source>
</evidence>
<sequence length="49" mass="5512">MSGVLRDDKTITMYARNMTVHEIQGFLQEQYGTEISPDFISSVTAEVMA</sequence>
<comment type="similarity">
    <text evidence="2">Belongs to the transposase mutator family.</text>
</comment>
<proteinExistence type="inferred from homology"/>
<accession>A0A853FA56</accession>
<protein>
    <submittedName>
        <fullName evidence="6">Transposase</fullName>
    </submittedName>
</protein>
<evidence type="ECO:0000256" key="2">
    <source>
        <dbReference type="ARBA" id="ARBA00010961"/>
    </source>
</evidence>